<dbReference type="InterPro" id="IPR050882">
    <property type="entry name" value="Prepilin_peptidase/N-MTase"/>
</dbReference>
<feature type="transmembrane region" description="Helical" evidence="2">
    <location>
        <begin position="106"/>
        <end position="139"/>
    </location>
</feature>
<accession>A0A6J6GUS1</accession>
<dbReference type="Gene3D" id="1.20.120.1220">
    <property type="match status" value="1"/>
</dbReference>
<dbReference type="GO" id="GO:0006465">
    <property type="term" value="P:signal peptide processing"/>
    <property type="evidence" value="ECO:0007669"/>
    <property type="project" value="TreeGrafter"/>
</dbReference>
<dbReference type="InterPro" id="IPR000045">
    <property type="entry name" value="Prepilin_IV_endopep_pep"/>
</dbReference>
<evidence type="ECO:0000256" key="2">
    <source>
        <dbReference type="SAM" id="Phobius"/>
    </source>
</evidence>
<sequence>MFLLNFLLPAIVLFKFELTIVTFGLLPFAAVSFALINEDFRTKRLPNRILYPATLATIFIMVVVALVRGDFSLFLQPFLRGAISFFIALLIYLVAKGGFGAGDIKLFFLTGLALGIFSTAHVIAGAVFACIGVAAYAIFLMLTKRASAKNTVPFGPFIIGGSWLAIFLFN</sequence>
<evidence type="ECO:0000256" key="1">
    <source>
        <dbReference type="ARBA" id="ARBA00005801"/>
    </source>
</evidence>
<dbReference type="GO" id="GO:0004190">
    <property type="term" value="F:aspartic-type endopeptidase activity"/>
    <property type="evidence" value="ECO:0007669"/>
    <property type="project" value="InterPro"/>
</dbReference>
<protein>
    <submittedName>
        <fullName evidence="4">Unannotated protein</fullName>
    </submittedName>
</protein>
<comment type="similarity">
    <text evidence="1">Belongs to the peptidase A24 family.</text>
</comment>
<keyword evidence="2" id="KW-0472">Membrane</keyword>
<feature type="transmembrane region" description="Helical" evidence="2">
    <location>
        <begin position="73"/>
        <end position="94"/>
    </location>
</feature>
<gene>
    <name evidence="4" type="ORF">UFOPK1842_00448</name>
</gene>
<feature type="domain" description="Prepilin type IV endopeptidase peptidase" evidence="3">
    <location>
        <begin position="28"/>
        <end position="133"/>
    </location>
</feature>
<reference evidence="4" key="1">
    <citation type="submission" date="2020-05" db="EMBL/GenBank/DDBJ databases">
        <authorList>
            <person name="Chiriac C."/>
            <person name="Salcher M."/>
            <person name="Ghai R."/>
            <person name="Kavagutti S V."/>
        </authorList>
    </citation>
    <scope>NUCLEOTIDE SEQUENCE</scope>
</reference>
<evidence type="ECO:0000259" key="3">
    <source>
        <dbReference type="Pfam" id="PF01478"/>
    </source>
</evidence>
<dbReference type="AlphaFoldDB" id="A0A6J6GUS1"/>
<feature type="transmembrane region" description="Helical" evidence="2">
    <location>
        <begin position="6"/>
        <end position="37"/>
    </location>
</feature>
<dbReference type="PANTHER" id="PTHR30487">
    <property type="entry name" value="TYPE 4 PREPILIN-LIKE PROTEINS LEADER PEPTIDE-PROCESSING ENZYME"/>
    <property type="match status" value="1"/>
</dbReference>
<keyword evidence="2" id="KW-0812">Transmembrane</keyword>
<proteinExistence type="inferred from homology"/>
<feature type="transmembrane region" description="Helical" evidence="2">
    <location>
        <begin position="151"/>
        <end position="169"/>
    </location>
</feature>
<dbReference type="EMBL" id="CAEZUQ010000038">
    <property type="protein sequence ID" value="CAB4605132.1"/>
    <property type="molecule type" value="Genomic_DNA"/>
</dbReference>
<dbReference type="PANTHER" id="PTHR30487:SF0">
    <property type="entry name" value="PREPILIN LEADER PEPTIDASE_N-METHYLTRANSFERASE-RELATED"/>
    <property type="match status" value="1"/>
</dbReference>
<keyword evidence="2" id="KW-1133">Transmembrane helix</keyword>
<feature type="transmembrane region" description="Helical" evidence="2">
    <location>
        <begin position="49"/>
        <end position="67"/>
    </location>
</feature>
<name>A0A6J6GUS1_9ZZZZ</name>
<organism evidence="4">
    <name type="scientific">freshwater metagenome</name>
    <dbReference type="NCBI Taxonomy" id="449393"/>
    <lineage>
        <taxon>unclassified sequences</taxon>
        <taxon>metagenomes</taxon>
        <taxon>ecological metagenomes</taxon>
    </lineage>
</organism>
<dbReference type="Pfam" id="PF01478">
    <property type="entry name" value="Peptidase_A24"/>
    <property type="match status" value="1"/>
</dbReference>
<dbReference type="GO" id="GO:0005886">
    <property type="term" value="C:plasma membrane"/>
    <property type="evidence" value="ECO:0007669"/>
    <property type="project" value="TreeGrafter"/>
</dbReference>
<evidence type="ECO:0000313" key="4">
    <source>
        <dbReference type="EMBL" id="CAB4605132.1"/>
    </source>
</evidence>